<evidence type="ECO:0000256" key="3">
    <source>
        <dbReference type="ARBA" id="ARBA00022679"/>
    </source>
</evidence>
<evidence type="ECO:0000313" key="10">
    <source>
        <dbReference type="Proteomes" id="UP000035682"/>
    </source>
</evidence>
<keyword evidence="10" id="KW-1185">Reference proteome</keyword>
<dbReference type="GO" id="GO:0005737">
    <property type="term" value="C:cytoplasm"/>
    <property type="evidence" value="ECO:0007669"/>
    <property type="project" value="TreeGrafter"/>
</dbReference>
<dbReference type="WBParaSite" id="SRAE_1000250700.1">
    <property type="protein sequence ID" value="SRAE_1000250700.1"/>
    <property type="gene ID" value="WBGene00259122"/>
</dbReference>
<dbReference type="InterPro" id="IPR006001">
    <property type="entry name" value="Therm_gnt_kin"/>
</dbReference>
<dbReference type="CTD" id="36376617"/>
<evidence type="ECO:0000313" key="11">
    <source>
        <dbReference type="WBParaSite" id="SRAE_1000250700.1"/>
    </source>
</evidence>
<keyword evidence="6 8" id="KW-0067">ATP-binding</keyword>
<keyword evidence="5 8" id="KW-0418">Kinase</keyword>
<keyword evidence="4 8" id="KW-0547">Nucleotide-binding</keyword>
<evidence type="ECO:0000313" key="9">
    <source>
        <dbReference type="EMBL" id="CEF64252.1"/>
    </source>
</evidence>
<dbReference type="GO" id="GO:0005975">
    <property type="term" value="P:carbohydrate metabolic process"/>
    <property type="evidence" value="ECO:0007669"/>
    <property type="project" value="InterPro"/>
</dbReference>
<dbReference type="GO" id="GO:0046316">
    <property type="term" value="F:gluconokinase activity"/>
    <property type="evidence" value="ECO:0007669"/>
    <property type="project" value="UniProtKB-EC"/>
</dbReference>
<dbReference type="PANTHER" id="PTHR43442:SF3">
    <property type="entry name" value="GLUCONOKINASE-RELATED"/>
    <property type="match status" value="1"/>
</dbReference>
<dbReference type="UniPathway" id="UPA00792"/>
<dbReference type="InterPro" id="IPR027417">
    <property type="entry name" value="P-loop_NTPase"/>
</dbReference>
<protein>
    <recommendedName>
        <fullName evidence="8">Gluconokinase</fullName>
        <ecNumber evidence="8">2.7.1.12</ecNumber>
    </recommendedName>
</protein>
<dbReference type="WormBase" id="SRAE_1000250700">
    <property type="protein sequence ID" value="SRP08449"/>
    <property type="gene ID" value="WBGene00259122"/>
</dbReference>
<evidence type="ECO:0000256" key="5">
    <source>
        <dbReference type="ARBA" id="ARBA00022777"/>
    </source>
</evidence>
<evidence type="ECO:0000256" key="6">
    <source>
        <dbReference type="ARBA" id="ARBA00022840"/>
    </source>
</evidence>
<comment type="catalytic activity">
    <reaction evidence="7 8">
        <text>D-gluconate + ATP = 6-phospho-D-gluconate + ADP + H(+)</text>
        <dbReference type="Rhea" id="RHEA:19433"/>
        <dbReference type="ChEBI" id="CHEBI:15378"/>
        <dbReference type="ChEBI" id="CHEBI:18391"/>
        <dbReference type="ChEBI" id="CHEBI:30616"/>
        <dbReference type="ChEBI" id="CHEBI:58759"/>
        <dbReference type="ChEBI" id="CHEBI:456216"/>
        <dbReference type="EC" id="2.7.1.12"/>
    </reaction>
</comment>
<dbReference type="CDD" id="cd02021">
    <property type="entry name" value="GntK"/>
    <property type="match status" value="1"/>
</dbReference>
<comment type="pathway">
    <text evidence="1 8">Carbohydrate acid metabolism; D-gluconate degradation.</text>
</comment>
<dbReference type="Gene3D" id="3.40.50.300">
    <property type="entry name" value="P-loop containing nucleotide triphosphate hydrolases"/>
    <property type="match status" value="1"/>
</dbReference>
<dbReference type="Pfam" id="PF01202">
    <property type="entry name" value="SKI"/>
    <property type="match status" value="1"/>
</dbReference>
<dbReference type="GeneID" id="36376617"/>
<reference evidence="10" key="2">
    <citation type="submission" date="2014-09" db="EMBL/GenBank/DDBJ databases">
        <authorList>
            <person name="Martin A.A."/>
        </authorList>
    </citation>
    <scope>NUCLEOTIDE SEQUENCE</scope>
    <source>
        <strain evidence="10">ED321</strain>
    </source>
</reference>
<dbReference type="FunFam" id="3.40.50.300:FF:000522">
    <property type="entry name" value="Gluconokinase"/>
    <property type="match status" value="1"/>
</dbReference>
<accession>A0A090L3H9</accession>
<evidence type="ECO:0000256" key="1">
    <source>
        <dbReference type="ARBA" id="ARBA00004875"/>
    </source>
</evidence>
<dbReference type="EMBL" id="LN609528">
    <property type="protein sequence ID" value="CEF64252.1"/>
    <property type="molecule type" value="Genomic_DNA"/>
</dbReference>
<proteinExistence type="inferred from homology"/>
<sequence length="181" mass="21037">MNTSFKPEKKQNDKYVIIVMGVSGSGKSTIGEYLSHQLNFQFIEGDTFHSTSNIEKMKSGVPLDDEDRLPWLMSINKKLQEEVFQNHKSTVLACSALKKKYRDILKIGFSIDNIIFVHLNDKEDEVKKRLMKRKSHFFNPLLLKSQYEALEDVTEDEGRKIIMFSMIQSFSELKNKIIQNL</sequence>
<evidence type="ECO:0000256" key="8">
    <source>
        <dbReference type="RuleBase" id="RU363066"/>
    </source>
</evidence>
<dbReference type="NCBIfam" id="TIGR01313">
    <property type="entry name" value="therm_gnt_kin"/>
    <property type="match status" value="1"/>
</dbReference>
<dbReference type="STRING" id="34506.A0A090L3H9"/>
<name>A0A090L3H9_STRRB</name>
<dbReference type="RefSeq" id="XP_024503453.1">
    <property type="nucleotide sequence ID" value="XM_024649592.1"/>
</dbReference>
<evidence type="ECO:0000256" key="2">
    <source>
        <dbReference type="ARBA" id="ARBA00008420"/>
    </source>
</evidence>
<reference evidence="11" key="3">
    <citation type="submission" date="2020-12" db="UniProtKB">
        <authorList>
            <consortium name="WormBaseParasite"/>
        </authorList>
    </citation>
    <scope>IDENTIFICATION</scope>
</reference>
<dbReference type="SUPFAM" id="SSF52540">
    <property type="entry name" value="P-loop containing nucleoside triphosphate hydrolases"/>
    <property type="match status" value="1"/>
</dbReference>
<organism evidence="9">
    <name type="scientific">Strongyloides ratti</name>
    <name type="common">Parasitic roundworm</name>
    <dbReference type="NCBI Taxonomy" id="34506"/>
    <lineage>
        <taxon>Eukaryota</taxon>
        <taxon>Metazoa</taxon>
        <taxon>Ecdysozoa</taxon>
        <taxon>Nematoda</taxon>
        <taxon>Chromadorea</taxon>
        <taxon>Rhabditida</taxon>
        <taxon>Tylenchina</taxon>
        <taxon>Panagrolaimomorpha</taxon>
        <taxon>Strongyloidoidea</taxon>
        <taxon>Strongyloididae</taxon>
        <taxon>Strongyloides</taxon>
    </lineage>
</organism>
<reference evidence="9" key="1">
    <citation type="submission" date="2014-09" db="EMBL/GenBank/DDBJ databases">
        <authorList>
            <person name="Aslett A.Martin."/>
        </authorList>
    </citation>
    <scope>NUCLEOTIDE SEQUENCE</scope>
    <source>
        <strain evidence="9">ED321 Heterogonic</strain>
    </source>
</reference>
<evidence type="ECO:0000256" key="4">
    <source>
        <dbReference type="ARBA" id="ARBA00022741"/>
    </source>
</evidence>
<dbReference type="EC" id="2.7.1.12" evidence="8"/>
<evidence type="ECO:0000256" key="7">
    <source>
        <dbReference type="ARBA" id="ARBA00048090"/>
    </source>
</evidence>
<comment type="similarity">
    <text evidence="2 8">Belongs to the gluconokinase GntK/GntV family.</text>
</comment>
<keyword evidence="3 8" id="KW-0808">Transferase</keyword>
<dbReference type="GO" id="GO:0005524">
    <property type="term" value="F:ATP binding"/>
    <property type="evidence" value="ECO:0007669"/>
    <property type="project" value="UniProtKB-KW"/>
</dbReference>
<dbReference type="InterPro" id="IPR031322">
    <property type="entry name" value="Shikimate/glucono_kinase"/>
</dbReference>
<gene>
    <name evidence="9 11 12" type="ORF">SRAE_1000250700</name>
</gene>
<dbReference type="AlphaFoldDB" id="A0A090L3H9"/>
<evidence type="ECO:0000313" key="12">
    <source>
        <dbReference type="WormBase" id="SRAE_1000250700"/>
    </source>
</evidence>
<dbReference type="Proteomes" id="UP000035682">
    <property type="component" value="Unplaced"/>
</dbReference>
<dbReference type="PANTHER" id="PTHR43442">
    <property type="entry name" value="GLUCONOKINASE-RELATED"/>
    <property type="match status" value="1"/>
</dbReference>
<dbReference type="OMA" id="YEGDDYH"/>
<dbReference type="OrthoDB" id="275177at2759"/>